<proteinExistence type="predicted"/>
<sequence length="149" mass="16480">MKGASEVGVLIREIVSSALYEGDYGSCISNRELVLRGVEVLDRVGVPLDYLEFLEQFGFGELDSALYIEDGPTKYSVVAGCDVVAYRNMYVFASTGSGVLYAFDAANDWSIVEIDPELNDAEVLYEDFSSFILSQLTAIKGYVDWRAQQ</sequence>
<reference evidence="1 3" key="1">
    <citation type="submission" date="2016-10" db="EMBL/GenBank/DDBJ databases">
        <authorList>
            <person name="Varghese N."/>
            <person name="Submissions S."/>
        </authorList>
    </citation>
    <scope>NUCLEOTIDE SEQUENCE [LARGE SCALE GENOMIC DNA]</scope>
    <source>
        <strain evidence="1 3">BS2976</strain>
    </source>
</reference>
<gene>
    <name evidence="2" type="ORF">FIV39_27945</name>
    <name evidence="1" type="ORF">SAMN04490186_1623</name>
</gene>
<reference evidence="2 4" key="2">
    <citation type="submission" date="2019-06" db="EMBL/GenBank/DDBJ databases">
        <title>Pseudomonas bimorpha sp. nov. isolated from bovine raw milk and skim milk concentrate.</title>
        <authorList>
            <person name="Hofmann K."/>
            <person name="Huptas C."/>
            <person name="Doll E."/>
            <person name="Scherer S."/>
            <person name="Wenning M."/>
        </authorList>
    </citation>
    <scope>NUCLEOTIDE SEQUENCE [LARGE SCALE GENOMIC DNA]</scope>
    <source>
        <strain evidence="2 4">DSM 17515</strain>
    </source>
</reference>
<dbReference type="EMBL" id="FNKM01000002">
    <property type="protein sequence ID" value="SDQ71009.1"/>
    <property type="molecule type" value="Genomic_DNA"/>
</dbReference>
<evidence type="ECO:0000313" key="1">
    <source>
        <dbReference type="EMBL" id="SDQ71009.1"/>
    </source>
</evidence>
<keyword evidence="3" id="KW-1185">Reference proteome</keyword>
<dbReference type="Pfam" id="PF14568">
    <property type="entry name" value="SUKH_6"/>
    <property type="match status" value="1"/>
</dbReference>
<dbReference type="RefSeq" id="WP_090401190.1">
    <property type="nucleotide sequence ID" value="NZ_FNKM01000002.1"/>
</dbReference>
<dbReference type="Proteomes" id="UP000317267">
    <property type="component" value="Unassembled WGS sequence"/>
</dbReference>
<dbReference type="InterPro" id="IPR037883">
    <property type="entry name" value="Knr4/Smi1-like_sf"/>
</dbReference>
<comment type="caution">
    <text evidence="2">The sequence shown here is derived from an EMBL/GenBank/DDBJ whole genome shotgun (WGS) entry which is preliminary data.</text>
</comment>
<protein>
    <submittedName>
        <fullName evidence="2">SMI1/KNR4 family protein</fullName>
    </submittedName>
</protein>
<dbReference type="EMBL" id="VFES01000025">
    <property type="protein sequence ID" value="TWR59175.1"/>
    <property type="molecule type" value="Genomic_DNA"/>
</dbReference>
<evidence type="ECO:0000313" key="4">
    <source>
        <dbReference type="Proteomes" id="UP000317267"/>
    </source>
</evidence>
<dbReference type="Proteomes" id="UP000198740">
    <property type="component" value="Unassembled WGS sequence"/>
</dbReference>
<name>A0A1H1D444_9PSED</name>
<accession>A0A1H1D444</accession>
<organism evidence="2 4">
    <name type="scientific">Pseudomonas grimontii</name>
    <dbReference type="NCBI Taxonomy" id="129847"/>
    <lineage>
        <taxon>Bacteria</taxon>
        <taxon>Pseudomonadati</taxon>
        <taxon>Pseudomonadota</taxon>
        <taxon>Gammaproteobacteria</taxon>
        <taxon>Pseudomonadales</taxon>
        <taxon>Pseudomonadaceae</taxon>
        <taxon>Pseudomonas</taxon>
    </lineage>
</organism>
<dbReference type="SUPFAM" id="SSF160631">
    <property type="entry name" value="SMI1/KNR4-like"/>
    <property type="match status" value="1"/>
</dbReference>
<evidence type="ECO:0000313" key="2">
    <source>
        <dbReference type="EMBL" id="TWR59175.1"/>
    </source>
</evidence>
<dbReference type="Gene3D" id="3.40.1580.10">
    <property type="entry name" value="SMI1/KNR4-like"/>
    <property type="match status" value="1"/>
</dbReference>
<dbReference type="AlphaFoldDB" id="A0A1H1D444"/>
<dbReference type="OrthoDB" id="6934076at2"/>
<evidence type="ECO:0000313" key="3">
    <source>
        <dbReference type="Proteomes" id="UP000198740"/>
    </source>
</evidence>